<dbReference type="EMBL" id="VNHS01000002">
    <property type="protein sequence ID" value="TYP77912.1"/>
    <property type="molecule type" value="Genomic_DNA"/>
</dbReference>
<dbReference type="AlphaFoldDB" id="A0A5S5CHC6"/>
<sequence>MTTVYVLAILLALGLTGLFLWVTKKAYSRKWEDDE</sequence>
<organism evidence="2 3">
    <name type="scientific">Paenibacillus methanolicus</name>
    <dbReference type="NCBI Taxonomy" id="582686"/>
    <lineage>
        <taxon>Bacteria</taxon>
        <taxon>Bacillati</taxon>
        <taxon>Bacillota</taxon>
        <taxon>Bacilli</taxon>
        <taxon>Bacillales</taxon>
        <taxon>Paenibacillaceae</taxon>
        <taxon>Paenibacillus</taxon>
    </lineage>
</organism>
<accession>A0A5S5CHC6</accession>
<keyword evidence="1" id="KW-0472">Membrane</keyword>
<keyword evidence="1" id="KW-0812">Transmembrane</keyword>
<keyword evidence="1" id="KW-1133">Transmembrane helix</keyword>
<gene>
    <name evidence="2" type="ORF">BCM02_102479</name>
</gene>
<evidence type="ECO:0000313" key="2">
    <source>
        <dbReference type="EMBL" id="TYP77912.1"/>
    </source>
</evidence>
<name>A0A5S5CHC6_9BACL</name>
<proteinExistence type="predicted"/>
<feature type="transmembrane region" description="Helical" evidence="1">
    <location>
        <begin position="6"/>
        <end position="23"/>
    </location>
</feature>
<keyword evidence="3" id="KW-1185">Reference proteome</keyword>
<dbReference type="Proteomes" id="UP000323257">
    <property type="component" value="Unassembled WGS sequence"/>
</dbReference>
<comment type="caution">
    <text evidence="2">The sequence shown here is derived from an EMBL/GenBank/DDBJ whole genome shotgun (WGS) entry which is preliminary data.</text>
</comment>
<protein>
    <submittedName>
        <fullName evidence="2">Uncharacterized protein</fullName>
    </submittedName>
</protein>
<evidence type="ECO:0000256" key="1">
    <source>
        <dbReference type="SAM" id="Phobius"/>
    </source>
</evidence>
<evidence type="ECO:0000313" key="3">
    <source>
        <dbReference type="Proteomes" id="UP000323257"/>
    </source>
</evidence>
<reference evidence="2 3" key="1">
    <citation type="submission" date="2019-07" db="EMBL/GenBank/DDBJ databases">
        <title>Genomic Encyclopedia of Type Strains, Phase III (KMG-III): the genomes of soil and plant-associated and newly described type strains.</title>
        <authorList>
            <person name="Whitman W."/>
        </authorList>
    </citation>
    <scope>NUCLEOTIDE SEQUENCE [LARGE SCALE GENOMIC DNA]</scope>
    <source>
        <strain evidence="2 3">BL24</strain>
    </source>
</reference>